<dbReference type="OrthoDB" id="3220866at2759"/>
<dbReference type="Proteomes" id="UP000029665">
    <property type="component" value="Unassembled WGS sequence"/>
</dbReference>
<gene>
    <name evidence="1" type="ORF">BN946_scf184876.g5</name>
</gene>
<dbReference type="AlphaFoldDB" id="A0A060SNJ8"/>
<dbReference type="EMBL" id="CCBP010000338">
    <property type="protein sequence ID" value="CDO76112.1"/>
    <property type="molecule type" value="Genomic_DNA"/>
</dbReference>
<sequence length="175" mass="19075">MLTVLLIIVLRQSRTGIKRTDSMLDMMTLYAVNTVYSITLLSALNSRKSLAAYRGHIADDTSPFGISGLPERSRLPNVTTSQVHGHRRRPSSLLRTVWQLRRGRFPDDSECDSSKGADDSVIELKAVKLGGSTGQDVLASGTTDVVSGKRPAPTAAKDVFVVDIRSDDHQEVLPV</sequence>
<dbReference type="HOGENOM" id="CLU_1533359_0_0_1"/>
<reference evidence="1" key="1">
    <citation type="submission" date="2014-01" db="EMBL/GenBank/DDBJ databases">
        <title>The genome of the white-rot fungus Pycnoporus cinnabarinus: a basidiomycete model with a versatile arsenal for lignocellulosic biomass breakdown.</title>
        <authorList>
            <person name="Levasseur A."/>
            <person name="Lomascolo A."/>
            <person name="Ruiz-Duenas F.J."/>
            <person name="Uzan E."/>
            <person name="Piumi F."/>
            <person name="Kues U."/>
            <person name="Ram A.F.J."/>
            <person name="Murat C."/>
            <person name="Haon M."/>
            <person name="Benoit I."/>
            <person name="Arfi Y."/>
            <person name="Chevret D."/>
            <person name="Drula E."/>
            <person name="Kwon M.J."/>
            <person name="Gouret P."/>
            <person name="Lesage-Meessen L."/>
            <person name="Lombard V."/>
            <person name="Mariette J."/>
            <person name="Noirot C."/>
            <person name="Park J."/>
            <person name="Patyshakuliyeva A."/>
            <person name="Wieneger R.A.B."/>
            <person name="Wosten H.A.B."/>
            <person name="Martin F."/>
            <person name="Coutinho P.M."/>
            <person name="de Vries R."/>
            <person name="Martinez A.T."/>
            <person name="Klopp C."/>
            <person name="Pontarotti P."/>
            <person name="Henrissat B."/>
            <person name="Record E."/>
        </authorList>
    </citation>
    <scope>NUCLEOTIDE SEQUENCE [LARGE SCALE GENOMIC DNA]</scope>
    <source>
        <strain evidence="1">BRFM137</strain>
    </source>
</reference>
<keyword evidence="2" id="KW-1185">Reference proteome</keyword>
<name>A0A060SNJ8_PYCCI</name>
<accession>A0A060SNJ8</accession>
<dbReference type="STRING" id="5643.A0A060SNJ8"/>
<protein>
    <submittedName>
        <fullName evidence="1">Uncharacterized protein</fullName>
    </submittedName>
</protein>
<evidence type="ECO:0000313" key="2">
    <source>
        <dbReference type="Proteomes" id="UP000029665"/>
    </source>
</evidence>
<evidence type="ECO:0000313" key="1">
    <source>
        <dbReference type="EMBL" id="CDO76112.1"/>
    </source>
</evidence>
<organism evidence="1 2">
    <name type="scientific">Pycnoporus cinnabarinus</name>
    <name type="common">Cinnabar-red polypore</name>
    <name type="synonym">Trametes cinnabarina</name>
    <dbReference type="NCBI Taxonomy" id="5643"/>
    <lineage>
        <taxon>Eukaryota</taxon>
        <taxon>Fungi</taxon>
        <taxon>Dikarya</taxon>
        <taxon>Basidiomycota</taxon>
        <taxon>Agaricomycotina</taxon>
        <taxon>Agaricomycetes</taxon>
        <taxon>Polyporales</taxon>
        <taxon>Polyporaceae</taxon>
        <taxon>Trametes</taxon>
    </lineage>
</organism>
<comment type="caution">
    <text evidence="1">The sequence shown here is derived from an EMBL/GenBank/DDBJ whole genome shotgun (WGS) entry which is preliminary data.</text>
</comment>
<proteinExistence type="predicted"/>